<organism evidence="1 2">
    <name type="scientific">Marinihelvus fidelis</name>
    <dbReference type="NCBI Taxonomy" id="2613842"/>
    <lineage>
        <taxon>Bacteria</taxon>
        <taxon>Pseudomonadati</taxon>
        <taxon>Pseudomonadota</taxon>
        <taxon>Gammaproteobacteria</taxon>
        <taxon>Chromatiales</taxon>
        <taxon>Wenzhouxiangellaceae</taxon>
        <taxon>Marinihelvus</taxon>
    </lineage>
</organism>
<gene>
    <name evidence="1" type="ORF">F3N42_11805</name>
</gene>
<evidence type="ECO:0000313" key="2">
    <source>
        <dbReference type="Proteomes" id="UP000325372"/>
    </source>
</evidence>
<proteinExistence type="predicted"/>
<dbReference type="Proteomes" id="UP000325372">
    <property type="component" value="Unassembled WGS sequence"/>
</dbReference>
<reference evidence="1 2" key="1">
    <citation type="submission" date="2019-09" db="EMBL/GenBank/DDBJ databases">
        <title>Wenzhouxiangella sp. Genome sequencing and assembly.</title>
        <authorList>
            <person name="Zhang R."/>
        </authorList>
    </citation>
    <scope>NUCLEOTIDE SEQUENCE [LARGE SCALE GENOMIC DNA]</scope>
    <source>
        <strain evidence="1 2">W260</strain>
    </source>
</reference>
<dbReference type="Gene3D" id="3.10.450.620">
    <property type="entry name" value="JHP933, nucleotidyltransferase-like core domain"/>
    <property type="match status" value="1"/>
</dbReference>
<dbReference type="GO" id="GO:0016740">
    <property type="term" value="F:transferase activity"/>
    <property type="evidence" value="ECO:0007669"/>
    <property type="project" value="UniProtKB-KW"/>
</dbReference>
<dbReference type="InterPro" id="IPR014942">
    <property type="entry name" value="AbiEii"/>
</dbReference>
<accession>A0A5N0T967</accession>
<keyword evidence="1" id="KW-0808">Transferase</keyword>
<protein>
    <submittedName>
        <fullName evidence="1">Nucleotidyl transferase AbiEii/AbiGii toxin family protein</fullName>
    </submittedName>
</protein>
<name>A0A5N0T967_9GAMM</name>
<comment type="caution">
    <text evidence="1">The sequence shown here is derived from an EMBL/GenBank/DDBJ whole genome shotgun (WGS) entry which is preliminary data.</text>
</comment>
<sequence>MFARKHHQAIAQVLSALDGDLLARCRCYFGGGTAIAMRYGEFRESVDIDFLVSSKQGYRQLRQLASPGLANLFVSKTHPFGHIGDTRADQYGIRTMLEVVGRPIKFEIVLEGRIALETQGSEDFICGVATLSPLDMASSKLLANSDRWLDDGAFNRDVIDLAMMNPGKALLEKAVAKSSDAYGESVQVDLGKAIDRLENRDGWLERCMESMAINLPQAVVWKHLRQLKMWGQSKGSE</sequence>
<dbReference type="RefSeq" id="WP_150864662.1">
    <property type="nucleotide sequence ID" value="NZ_VYXP01000006.1"/>
</dbReference>
<keyword evidence="2" id="KW-1185">Reference proteome</keyword>
<dbReference type="AlphaFoldDB" id="A0A5N0T967"/>
<dbReference type="Pfam" id="PF08843">
    <property type="entry name" value="AbiEii"/>
    <property type="match status" value="1"/>
</dbReference>
<evidence type="ECO:0000313" key="1">
    <source>
        <dbReference type="EMBL" id="KAA9131024.1"/>
    </source>
</evidence>
<dbReference type="EMBL" id="VYXP01000006">
    <property type="protein sequence ID" value="KAA9131024.1"/>
    <property type="molecule type" value="Genomic_DNA"/>
</dbReference>